<organism evidence="2 3">
    <name type="scientific">Paenibacillus albicereus</name>
    <dbReference type="NCBI Taxonomy" id="2726185"/>
    <lineage>
        <taxon>Bacteria</taxon>
        <taxon>Bacillati</taxon>
        <taxon>Bacillota</taxon>
        <taxon>Bacilli</taxon>
        <taxon>Bacillales</taxon>
        <taxon>Paenibacillaceae</taxon>
        <taxon>Paenibacillus</taxon>
    </lineage>
</organism>
<keyword evidence="1" id="KW-0812">Transmembrane</keyword>
<sequence length="57" mass="6599">MPTILLQLSYLVLLVWAVYSFVQDLKVSRKDWLVLLLHLAVAIISLNWLLDSLGYKL</sequence>
<dbReference type="KEGG" id="palr:HGI30_20125"/>
<dbReference type="EMBL" id="CP051428">
    <property type="protein sequence ID" value="QJC53609.1"/>
    <property type="molecule type" value="Genomic_DNA"/>
</dbReference>
<keyword evidence="1" id="KW-0472">Membrane</keyword>
<accession>A0A6H2H1Y2</accession>
<reference evidence="2 3" key="1">
    <citation type="submission" date="2020-04" db="EMBL/GenBank/DDBJ databases">
        <title>Novel Paenibacillus strain UniB2 isolated from commercial digestive syrup.</title>
        <authorList>
            <person name="Thorat V."/>
            <person name="Kirdat K."/>
            <person name="Tiwarekar B."/>
            <person name="Yadav A."/>
        </authorList>
    </citation>
    <scope>NUCLEOTIDE SEQUENCE [LARGE SCALE GENOMIC DNA]</scope>
    <source>
        <strain evidence="2 3">UniB2</strain>
    </source>
</reference>
<feature type="transmembrane region" description="Helical" evidence="1">
    <location>
        <begin position="30"/>
        <end position="50"/>
    </location>
</feature>
<name>A0A6H2H1Y2_9BACL</name>
<keyword evidence="3" id="KW-1185">Reference proteome</keyword>
<gene>
    <name evidence="2" type="ORF">HGI30_20125</name>
</gene>
<evidence type="ECO:0000313" key="2">
    <source>
        <dbReference type="EMBL" id="QJC53609.1"/>
    </source>
</evidence>
<protein>
    <submittedName>
        <fullName evidence="2">Uncharacterized protein</fullName>
    </submittedName>
</protein>
<evidence type="ECO:0000313" key="3">
    <source>
        <dbReference type="Proteomes" id="UP000502136"/>
    </source>
</evidence>
<keyword evidence="1" id="KW-1133">Transmembrane helix</keyword>
<dbReference type="RefSeq" id="WP_168909146.1">
    <property type="nucleotide sequence ID" value="NZ_CP051428.1"/>
</dbReference>
<proteinExistence type="predicted"/>
<evidence type="ECO:0000256" key="1">
    <source>
        <dbReference type="SAM" id="Phobius"/>
    </source>
</evidence>
<dbReference type="Proteomes" id="UP000502136">
    <property type="component" value="Chromosome"/>
</dbReference>
<dbReference type="AlphaFoldDB" id="A0A6H2H1Y2"/>